<evidence type="ECO:0000256" key="1">
    <source>
        <dbReference type="ARBA" id="ARBA00006611"/>
    </source>
</evidence>
<keyword evidence="3" id="KW-0067">ATP-binding</keyword>
<dbReference type="PANTHER" id="PTHR30258">
    <property type="entry name" value="TYPE II SECRETION SYSTEM PROTEIN GSPE-RELATED"/>
    <property type="match status" value="1"/>
</dbReference>
<protein>
    <recommendedName>
        <fullName evidence="4">Bacterial type II secretion system protein E domain-containing protein</fullName>
    </recommendedName>
</protein>
<comment type="similarity">
    <text evidence="1">Belongs to the GSP E family.</text>
</comment>
<keyword evidence="2" id="KW-0547">Nucleotide-binding</keyword>
<proteinExistence type="inferred from homology"/>
<dbReference type="InterPro" id="IPR001482">
    <property type="entry name" value="T2SS/T4SS_dom"/>
</dbReference>
<geneLocation type="plasmid" evidence="5 6">
    <name>pACP4.3</name>
</geneLocation>
<dbReference type="EMBL" id="CP021369">
    <property type="protein sequence ID" value="ART61496.1"/>
    <property type="molecule type" value="Genomic_DNA"/>
</dbReference>
<keyword evidence="6" id="KW-1185">Reference proteome</keyword>
<dbReference type="GO" id="GO:0016887">
    <property type="term" value="F:ATP hydrolysis activity"/>
    <property type="evidence" value="ECO:0007669"/>
    <property type="project" value="TreeGrafter"/>
</dbReference>
<evidence type="ECO:0000259" key="4">
    <source>
        <dbReference type="Pfam" id="PF00437"/>
    </source>
</evidence>
<sequence length="341" mass="37169">MLLQDLEFSDLYLAAEPADCWYKPTPDSMNVVPVDAACAEELMALHKLLIQQSQSRGVSFRVQWPPRDGLKMRVGRMLVASGQAVFVCRRYRMSPGDLVTLGVPSAFSAKLLDPTLKEGLVVFMGKAGSGKTTTAASFISQRLRQHGGVCWTVENPVEIPLDGRHGKGWCYQTEAKTDGDIGPAIRDMLRASPNIIFIGELRDSRAVQEAITASISGHLVVATFHAGDLVSGLSRLAMLAADEKISAALADALRVAAHLTLHIAEPGKRPPPSALPFTLPDSMGTGTPPRILQFEPLWMNSELRECIQAIVRDGSFHLLSSEVERQRRAVMMSRNFPASLV</sequence>
<evidence type="ECO:0000256" key="3">
    <source>
        <dbReference type="ARBA" id="ARBA00022840"/>
    </source>
</evidence>
<name>A0A240UK47_9BURK</name>
<dbReference type="InterPro" id="IPR027417">
    <property type="entry name" value="P-loop_NTPase"/>
</dbReference>
<feature type="domain" description="Bacterial type II secretion system protein E" evidence="4">
    <location>
        <begin position="67"/>
        <end position="265"/>
    </location>
</feature>
<reference evidence="5" key="1">
    <citation type="submission" date="2017-05" db="EMBL/GenBank/DDBJ databases">
        <title>Polyphasic characterization of four soil-derived phenanthrene-degrading Acidovorax strains and proposal of Acidovorax phenanthrenivorans sp. nov.</title>
        <authorList>
            <person name="Singleton D."/>
            <person name="Lee J."/>
            <person name="Dickey A.N."/>
            <person name="Stroud A."/>
            <person name="Scholl E.H."/>
            <person name="Wright F.A."/>
            <person name="Aitken M.D."/>
        </authorList>
    </citation>
    <scope>NUCLEOTIDE SEQUENCE</scope>
    <source>
        <strain evidence="5">P4</strain>
        <plasmid evidence="5">pACP4.3</plasmid>
    </source>
</reference>
<evidence type="ECO:0000313" key="6">
    <source>
        <dbReference type="Proteomes" id="UP000194440"/>
    </source>
</evidence>
<gene>
    <name evidence="5" type="ORF">CBP36_21250</name>
</gene>
<accession>A0A240UK47</accession>
<dbReference type="PANTHER" id="PTHR30258:SF3">
    <property type="entry name" value="SLL1921 PROTEIN"/>
    <property type="match status" value="1"/>
</dbReference>
<dbReference type="Proteomes" id="UP000194440">
    <property type="component" value="Plasmid pACP4.3"/>
</dbReference>
<dbReference type="OrthoDB" id="5442742at2"/>
<dbReference type="SUPFAM" id="SSF52540">
    <property type="entry name" value="P-loop containing nucleoside triphosphate hydrolases"/>
    <property type="match status" value="1"/>
</dbReference>
<dbReference type="AlphaFoldDB" id="A0A240UK47"/>
<dbReference type="GO" id="GO:0005886">
    <property type="term" value="C:plasma membrane"/>
    <property type="evidence" value="ECO:0007669"/>
    <property type="project" value="TreeGrafter"/>
</dbReference>
<keyword evidence="5" id="KW-0614">Plasmid</keyword>
<dbReference type="KEGG" id="acip:CBP36_21250"/>
<organism evidence="5 6">
    <name type="scientific">Acidovorax carolinensis</name>
    <dbReference type="NCBI Taxonomy" id="553814"/>
    <lineage>
        <taxon>Bacteria</taxon>
        <taxon>Pseudomonadati</taxon>
        <taxon>Pseudomonadota</taxon>
        <taxon>Betaproteobacteria</taxon>
        <taxon>Burkholderiales</taxon>
        <taxon>Comamonadaceae</taxon>
        <taxon>Acidovorax</taxon>
    </lineage>
</organism>
<dbReference type="Gene3D" id="3.40.50.300">
    <property type="entry name" value="P-loop containing nucleotide triphosphate hydrolases"/>
    <property type="match status" value="1"/>
</dbReference>
<dbReference type="Pfam" id="PF00437">
    <property type="entry name" value="T2SSE"/>
    <property type="match status" value="1"/>
</dbReference>
<evidence type="ECO:0000256" key="2">
    <source>
        <dbReference type="ARBA" id="ARBA00022741"/>
    </source>
</evidence>
<evidence type="ECO:0000313" key="5">
    <source>
        <dbReference type="EMBL" id="ART61496.1"/>
    </source>
</evidence>
<dbReference type="GO" id="GO:0005524">
    <property type="term" value="F:ATP binding"/>
    <property type="evidence" value="ECO:0007669"/>
    <property type="project" value="UniProtKB-KW"/>
</dbReference>